<evidence type="ECO:0000313" key="1">
    <source>
        <dbReference type="EMBL" id="EAY26161.1"/>
    </source>
</evidence>
<name>A1ZTQ9_MICM2</name>
<proteinExistence type="predicted"/>
<organism evidence="1 2">
    <name type="scientific">Microscilla marina ATCC 23134</name>
    <dbReference type="NCBI Taxonomy" id="313606"/>
    <lineage>
        <taxon>Bacteria</taxon>
        <taxon>Pseudomonadati</taxon>
        <taxon>Bacteroidota</taxon>
        <taxon>Cytophagia</taxon>
        <taxon>Cytophagales</taxon>
        <taxon>Microscillaceae</taxon>
        <taxon>Microscilla</taxon>
    </lineage>
</organism>
<gene>
    <name evidence="1" type="ORF">M23134_02493</name>
</gene>
<sequence>MQIKRLYVRYFDIDWNPYRKEAQPIAELKWQTQNIPIPHLVPTVFITNRTLLNISYNQLEKLGNNIANKILEKSKNLRNVTIREVQLDCDWSGKTQKRFFKLIEILREQVKGNGIKTLSATIRLHQLKYYKKTGVPPVDRGMLMFYNMGSLDGKNTNNSILDLQIAQQYLGKSKKYPLQLDVALPIYQWGVLIRRGRVIKLLNSLKNNTFVNTRFFRQKQKQVFEVIKSTYLNGVYLYKGDLIRLEQVSAHNLQQAAKLLRRYIVSNQLYITLYHLDEKNLKNYEPKELKSIFYSF</sequence>
<dbReference type="eggNOG" id="ENOG502Z9D6">
    <property type="taxonomic scope" value="Bacteria"/>
</dbReference>
<comment type="caution">
    <text evidence="1">The sequence shown here is derived from an EMBL/GenBank/DDBJ whole genome shotgun (WGS) entry which is preliminary data.</text>
</comment>
<dbReference type="AlphaFoldDB" id="A1ZTQ9"/>
<keyword evidence="2" id="KW-1185">Reference proteome</keyword>
<dbReference type="Proteomes" id="UP000004095">
    <property type="component" value="Unassembled WGS sequence"/>
</dbReference>
<reference evidence="1 2" key="1">
    <citation type="submission" date="2007-01" db="EMBL/GenBank/DDBJ databases">
        <authorList>
            <person name="Haygood M."/>
            <person name="Podell S."/>
            <person name="Anderson C."/>
            <person name="Hopkinson B."/>
            <person name="Roe K."/>
            <person name="Barbeau K."/>
            <person name="Gaasterland T."/>
            <person name="Ferriera S."/>
            <person name="Johnson J."/>
            <person name="Kravitz S."/>
            <person name="Beeson K."/>
            <person name="Sutton G."/>
            <person name="Rogers Y.-H."/>
            <person name="Friedman R."/>
            <person name="Frazier M."/>
            <person name="Venter J.C."/>
        </authorList>
    </citation>
    <scope>NUCLEOTIDE SEQUENCE [LARGE SCALE GENOMIC DNA]</scope>
    <source>
        <strain evidence="1 2">ATCC 23134</strain>
    </source>
</reference>
<protein>
    <submittedName>
        <fullName evidence="1">Uncharacterized protein</fullName>
    </submittedName>
</protein>
<accession>A1ZTQ9</accession>
<evidence type="ECO:0000313" key="2">
    <source>
        <dbReference type="Proteomes" id="UP000004095"/>
    </source>
</evidence>
<dbReference type="EMBL" id="AAWS01000037">
    <property type="protein sequence ID" value="EAY26161.1"/>
    <property type="molecule type" value="Genomic_DNA"/>
</dbReference>